<evidence type="ECO:0000313" key="2">
    <source>
        <dbReference type="EMBL" id="MFF0501359.1"/>
    </source>
</evidence>
<dbReference type="SUPFAM" id="SSF55729">
    <property type="entry name" value="Acyl-CoA N-acyltransferases (Nat)"/>
    <property type="match status" value="1"/>
</dbReference>
<dbReference type="CDD" id="cd04301">
    <property type="entry name" value="NAT_SF"/>
    <property type="match status" value="1"/>
</dbReference>
<evidence type="ECO:0000259" key="1">
    <source>
        <dbReference type="PROSITE" id="PS51186"/>
    </source>
</evidence>
<dbReference type="InterPro" id="IPR000182">
    <property type="entry name" value="GNAT_dom"/>
</dbReference>
<evidence type="ECO:0000313" key="3">
    <source>
        <dbReference type="Proteomes" id="UP001601442"/>
    </source>
</evidence>
<proteinExistence type="predicted"/>
<dbReference type="EMBL" id="JBIAMT010000009">
    <property type="protein sequence ID" value="MFF0501359.1"/>
    <property type="molecule type" value="Genomic_DNA"/>
</dbReference>
<reference evidence="2 3" key="1">
    <citation type="submission" date="2024-10" db="EMBL/GenBank/DDBJ databases">
        <title>The Natural Products Discovery Center: Release of the First 8490 Sequenced Strains for Exploring Actinobacteria Biosynthetic Diversity.</title>
        <authorList>
            <person name="Kalkreuter E."/>
            <person name="Kautsar S.A."/>
            <person name="Yang D."/>
            <person name="Bader C.D."/>
            <person name="Teijaro C.N."/>
            <person name="Fluegel L."/>
            <person name="Davis C.M."/>
            <person name="Simpson J.R."/>
            <person name="Lauterbach L."/>
            <person name="Steele A.D."/>
            <person name="Gui C."/>
            <person name="Meng S."/>
            <person name="Li G."/>
            <person name="Viehrig K."/>
            <person name="Ye F."/>
            <person name="Su P."/>
            <person name="Kiefer A.F."/>
            <person name="Nichols A."/>
            <person name="Cepeda A.J."/>
            <person name="Yan W."/>
            <person name="Fan B."/>
            <person name="Jiang Y."/>
            <person name="Adhikari A."/>
            <person name="Zheng C.-J."/>
            <person name="Schuster L."/>
            <person name="Cowan T.M."/>
            <person name="Smanski M.J."/>
            <person name="Chevrette M.G."/>
            <person name="De Carvalho L.P.S."/>
            <person name="Shen B."/>
        </authorList>
    </citation>
    <scope>NUCLEOTIDE SEQUENCE [LARGE SCALE GENOMIC DNA]</scope>
    <source>
        <strain evidence="2 3">NPDC004119</strain>
    </source>
</reference>
<keyword evidence="2" id="KW-0012">Acyltransferase</keyword>
<protein>
    <submittedName>
        <fullName evidence="2">GNAT family N-acetyltransferase</fullName>
        <ecNumber evidence="2">2.3.-.-</ecNumber>
    </submittedName>
</protein>
<organism evidence="2 3">
    <name type="scientific">Nocardia aobensis</name>
    <dbReference type="NCBI Taxonomy" id="257277"/>
    <lineage>
        <taxon>Bacteria</taxon>
        <taxon>Bacillati</taxon>
        <taxon>Actinomycetota</taxon>
        <taxon>Actinomycetes</taxon>
        <taxon>Mycobacteriales</taxon>
        <taxon>Nocardiaceae</taxon>
        <taxon>Nocardia</taxon>
    </lineage>
</organism>
<gene>
    <name evidence="2" type="ORF">ACFYU5_33535</name>
</gene>
<accession>A0ABW6PE21</accession>
<dbReference type="PROSITE" id="PS51186">
    <property type="entry name" value="GNAT"/>
    <property type="match status" value="1"/>
</dbReference>
<keyword evidence="2" id="KW-0808">Transferase</keyword>
<dbReference type="RefSeq" id="WP_387401353.1">
    <property type="nucleotide sequence ID" value="NZ_JBIAMT010000009.1"/>
</dbReference>
<dbReference type="GO" id="GO:0016746">
    <property type="term" value="F:acyltransferase activity"/>
    <property type="evidence" value="ECO:0007669"/>
    <property type="project" value="UniProtKB-KW"/>
</dbReference>
<feature type="domain" description="N-acetyltransferase" evidence="1">
    <location>
        <begin position="184"/>
        <end position="331"/>
    </location>
</feature>
<dbReference type="InterPro" id="IPR016181">
    <property type="entry name" value="Acyl_CoA_acyltransferase"/>
</dbReference>
<comment type="caution">
    <text evidence="2">The sequence shown here is derived from an EMBL/GenBank/DDBJ whole genome shotgun (WGS) entry which is preliminary data.</text>
</comment>
<dbReference type="Gene3D" id="3.40.630.30">
    <property type="match status" value="1"/>
</dbReference>
<keyword evidence="3" id="KW-1185">Reference proteome</keyword>
<dbReference type="Pfam" id="PF00583">
    <property type="entry name" value="Acetyltransf_1"/>
    <property type="match status" value="1"/>
</dbReference>
<dbReference type="EC" id="2.3.-.-" evidence="2"/>
<sequence>MIDYTWCRQLGEQDRDEATALVEVAARYDQEAGFSVVPPQVVAAVSDEMRSVWHLPIKARRDLSARADAPMVMVAYLNLTIDADGQGTVAYTVHPDYRSRGVTTLLVEELGLDVGTPDGWCGRGATALRCWAYGSHPASERLTRRFDIVPIARQWTMLRHLAGPFAVPVEPVALPAGVTVDGPVDLTDDAVVAAAGEVLARQGLTAAQFDRFRSEFAERSGRMLLASAGCARPAGLVWFDPRPIRHLELRAAWVRALIVVPEIRGGGLGEALLTRTLDELRTVGAQLVLMRIDPDDHGAVRLLRLLSFEQEEAHACYQIGDWHDVPAFPAR</sequence>
<dbReference type="Proteomes" id="UP001601442">
    <property type="component" value="Unassembled WGS sequence"/>
</dbReference>
<name>A0ABW6PE21_9NOCA</name>